<keyword evidence="3" id="KW-1185">Reference proteome</keyword>
<dbReference type="PATRIC" id="fig|989403.3.peg.4432"/>
<evidence type="ECO:0000259" key="1">
    <source>
        <dbReference type="PROSITE" id="PS51340"/>
    </source>
</evidence>
<dbReference type="Pfam" id="PF03475">
    <property type="entry name" value="YiiM_3-alpha"/>
    <property type="match status" value="1"/>
</dbReference>
<reference evidence="2 3" key="1">
    <citation type="journal article" date="2016" name="Front. Microbiol.">
        <title>Comparative Genomic Analysis Reveals a Diverse Repertoire of Genes Involved in Prokaryote-Eukaryote Interactions within the Pseudovibrio Genus.</title>
        <authorList>
            <person name="Romano S."/>
            <person name="Fernandez-Guerra A."/>
            <person name="Reen F.J."/>
            <person name="Glockner F.O."/>
            <person name="Crowley S.P."/>
            <person name="O'Sullivan O."/>
            <person name="Cotter P.D."/>
            <person name="Adams C."/>
            <person name="Dobson A.D."/>
            <person name="O'Gara F."/>
        </authorList>
    </citation>
    <scope>NUCLEOTIDE SEQUENCE [LARGE SCALE GENOMIC DNA]</scope>
    <source>
        <strain evidence="2 3">Ad2</strain>
    </source>
</reference>
<dbReference type="InterPro" id="IPR052353">
    <property type="entry name" value="Benzoxazolinone_Detox_Enz"/>
</dbReference>
<dbReference type="RefSeq" id="WP_068010052.1">
    <property type="nucleotide sequence ID" value="NZ_FOFM01000003.1"/>
</dbReference>
<dbReference type="OrthoDB" id="9786134at2"/>
<evidence type="ECO:0000313" key="3">
    <source>
        <dbReference type="Proteomes" id="UP000076577"/>
    </source>
</evidence>
<sequence>MNVSAEILGLYIGAAKHRWEGKSPSAIGKSLAERPLQLTQTGFEGDEQADLTVHGGPEKALHHYSADHMSAWREEFPEKAEFFQPGCFGENISSRGLDENNLCLGDVLTMGTAKVQICQGRQPCWKLSLHTDLPQMAARFQKTGRTGWYYRVIEAGMVQAGDTMSVIERPHDQWVLAKLIKARFNPKLDAAVAEELSKIPSLSQNWQASFVKKMNAGFKEDASRRLLGDTAP</sequence>
<evidence type="ECO:0000313" key="2">
    <source>
        <dbReference type="EMBL" id="KZL09453.1"/>
    </source>
</evidence>
<dbReference type="GO" id="GO:0030170">
    <property type="term" value="F:pyridoxal phosphate binding"/>
    <property type="evidence" value="ECO:0007669"/>
    <property type="project" value="InterPro"/>
</dbReference>
<name>A0A165U1S3_9HYPH</name>
<feature type="domain" description="MOSC" evidence="1">
    <location>
        <begin position="30"/>
        <end position="167"/>
    </location>
</feature>
<comment type="caution">
    <text evidence="2">The sequence shown here is derived from an EMBL/GenBank/DDBJ whole genome shotgun (WGS) entry which is preliminary data.</text>
</comment>
<dbReference type="AlphaFoldDB" id="A0A165U1S3"/>
<organism evidence="2 3">
    <name type="scientific">Pseudovibrio axinellae</name>
    <dbReference type="NCBI Taxonomy" id="989403"/>
    <lineage>
        <taxon>Bacteria</taxon>
        <taxon>Pseudomonadati</taxon>
        <taxon>Pseudomonadota</taxon>
        <taxon>Alphaproteobacteria</taxon>
        <taxon>Hyphomicrobiales</taxon>
        <taxon>Stappiaceae</taxon>
        <taxon>Pseudovibrio</taxon>
    </lineage>
</organism>
<dbReference type="GO" id="GO:0003824">
    <property type="term" value="F:catalytic activity"/>
    <property type="evidence" value="ECO:0007669"/>
    <property type="project" value="InterPro"/>
</dbReference>
<protein>
    <submittedName>
        <fullName evidence="2">6-N-hydroxylaminopurine resistance protein</fullName>
    </submittedName>
</protein>
<proteinExistence type="predicted"/>
<dbReference type="PROSITE" id="PS51340">
    <property type="entry name" value="MOSC"/>
    <property type="match status" value="1"/>
</dbReference>
<dbReference type="GO" id="GO:0030151">
    <property type="term" value="F:molybdenum ion binding"/>
    <property type="evidence" value="ECO:0007669"/>
    <property type="project" value="InterPro"/>
</dbReference>
<dbReference type="Gene3D" id="2.40.33.20">
    <property type="entry name" value="PK beta-barrel domain-like"/>
    <property type="match status" value="1"/>
</dbReference>
<dbReference type="SUPFAM" id="SSF50800">
    <property type="entry name" value="PK beta-barrel domain-like"/>
    <property type="match status" value="1"/>
</dbReference>
<dbReference type="STRING" id="989403.SAMN05421798_103321"/>
<dbReference type="EMBL" id="LMCB01000122">
    <property type="protein sequence ID" value="KZL09453.1"/>
    <property type="molecule type" value="Genomic_DNA"/>
</dbReference>
<accession>A0A165U1S3</accession>
<gene>
    <name evidence="2" type="ORF">PsAD2_04054</name>
</gene>
<dbReference type="PANTHER" id="PTHR30212">
    <property type="entry name" value="PROTEIN YIIM"/>
    <property type="match status" value="1"/>
</dbReference>
<dbReference type="Pfam" id="PF03473">
    <property type="entry name" value="MOSC"/>
    <property type="match status" value="1"/>
</dbReference>
<dbReference type="InterPro" id="IPR005163">
    <property type="entry name" value="Tri_helical_YiiM-like"/>
</dbReference>
<dbReference type="PANTHER" id="PTHR30212:SF2">
    <property type="entry name" value="PROTEIN YIIM"/>
    <property type="match status" value="1"/>
</dbReference>
<dbReference type="InterPro" id="IPR005302">
    <property type="entry name" value="MoCF_Sase_C"/>
</dbReference>
<dbReference type="InterPro" id="IPR011037">
    <property type="entry name" value="Pyrv_Knase-like_insert_dom_sf"/>
</dbReference>
<dbReference type="Proteomes" id="UP000076577">
    <property type="component" value="Unassembled WGS sequence"/>
</dbReference>